<dbReference type="InterPro" id="IPR026590">
    <property type="entry name" value="Ssirtuin_cat_dom"/>
</dbReference>
<dbReference type="OrthoDB" id="424302at2759"/>
<keyword evidence="3 4" id="KW-0479">Metal-binding</keyword>
<evidence type="ECO:0000313" key="7">
    <source>
        <dbReference type="RefSeq" id="XP_018328060.1"/>
    </source>
</evidence>
<dbReference type="GO" id="GO:0008270">
    <property type="term" value="F:zinc ion binding"/>
    <property type="evidence" value="ECO:0007669"/>
    <property type="project" value="UniProtKB-UniRule"/>
</dbReference>
<comment type="catalytic activity">
    <reaction evidence="3">
        <text>N(6)-malonyl-L-lysyl-[protein] + NAD(+) + H2O = 2''-O-malonyl-ADP-D-ribose + nicotinamide + L-lysyl-[protein]</text>
        <dbReference type="Rhea" id="RHEA:47672"/>
        <dbReference type="Rhea" id="RHEA-COMP:9752"/>
        <dbReference type="Rhea" id="RHEA-COMP:11878"/>
        <dbReference type="ChEBI" id="CHEBI:15377"/>
        <dbReference type="ChEBI" id="CHEBI:17154"/>
        <dbReference type="ChEBI" id="CHEBI:29969"/>
        <dbReference type="ChEBI" id="CHEBI:57540"/>
        <dbReference type="ChEBI" id="CHEBI:87831"/>
        <dbReference type="ChEBI" id="CHEBI:87833"/>
    </reaction>
</comment>
<dbReference type="SUPFAM" id="SSF52467">
    <property type="entry name" value="DHS-like NAD/FAD-binding domain"/>
    <property type="match status" value="1"/>
</dbReference>
<dbReference type="KEGG" id="apln:108738936"/>
<keyword evidence="6" id="KW-1185">Reference proteome</keyword>
<dbReference type="Proteomes" id="UP000192223">
    <property type="component" value="Unplaced"/>
</dbReference>
<dbReference type="CDD" id="cd01412">
    <property type="entry name" value="SIRT5_Af1_CobB"/>
    <property type="match status" value="1"/>
</dbReference>
<dbReference type="InterPro" id="IPR050134">
    <property type="entry name" value="NAD-dep_sirtuin_deacylases"/>
</dbReference>
<evidence type="ECO:0000256" key="2">
    <source>
        <dbReference type="ARBA" id="ARBA00023027"/>
    </source>
</evidence>
<dbReference type="GO" id="GO:0061697">
    <property type="term" value="F:protein-glutaryllysine deglutarylase activity"/>
    <property type="evidence" value="ECO:0007669"/>
    <property type="project" value="RHEA"/>
</dbReference>
<gene>
    <name evidence="7" type="primary">LOC108738936</name>
</gene>
<dbReference type="Pfam" id="PF02146">
    <property type="entry name" value="SIR2"/>
    <property type="match status" value="1"/>
</dbReference>
<dbReference type="GeneID" id="108738936"/>
<protein>
    <recommendedName>
        <fullName evidence="3">NAD-dependent protein deacylase</fullName>
        <ecNumber evidence="3">2.3.1.-</ecNumber>
    </recommendedName>
    <alternativeName>
        <fullName evidence="3">Regulatory protein SIR2 homolog 5</fullName>
    </alternativeName>
</protein>
<feature type="binding site" evidence="3 4">
    <location>
        <position position="210"/>
    </location>
    <ligand>
        <name>Zn(2+)</name>
        <dbReference type="ChEBI" id="CHEBI:29105"/>
    </ligand>
</feature>
<keyword evidence="1 3" id="KW-0808">Transferase</keyword>
<keyword evidence="3" id="KW-0496">Mitochondrion</keyword>
<dbReference type="InterPro" id="IPR027546">
    <property type="entry name" value="Sirtuin_class_III"/>
</dbReference>
<comment type="cofactor">
    <cofactor evidence="3">
        <name>Zn(2+)</name>
        <dbReference type="ChEBI" id="CHEBI:29105"/>
    </cofactor>
    <text evidence="3">Binds 1 zinc ion per subunit.</text>
</comment>
<comment type="caution">
    <text evidence="3">Lacks conserved residue(s) required for the propagation of feature annotation.</text>
</comment>
<reference evidence="7" key="1">
    <citation type="submission" date="2025-08" db="UniProtKB">
        <authorList>
            <consortium name="RefSeq"/>
        </authorList>
    </citation>
    <scope>IDENTIFICATION</scope>
    <source>
        <tissue evidence="7">Entire body</tissue>
    </source>
</reference>
<feature type="binding site" evidence="3">
    <location>
        <position position="102"/>
    </location>
    <ligand>
        <name>substrate</name>
    </ligand>
</feature>
<feature type="binding site" evidence="3">
    <location>
        <position position="99"/>
    </location>
    <ligand>
        <name>substrate</name>
    </ligand>
</feature>
<proteinExistence type="inferred from homology"/>
<feature type="active site" description="Proton acceptor" evidence="3 4">
    <location>
        <position position="155"/>
    </location>
</feature>
<comment type="domain">
    <text evidence="3">In contrast to class I sirtuins, class III sirtuins have only weak deacetylase activity. Difference in substrate specificity is probably due to a larger hydrophobic pocket with 2 residues (Tyr-99 and Arg-102) that bind to malonylated and succinylated substrates and define the specificity.</text>
</comment>
<sequence length="302" mass="33337">MFICKTKFLKYTLHLQLSQIFKMSSRKLSGKRNYEDYEGFKRLVDTAKNIVVLTGAGISAESGIPVFRGAGGLWRKYKSENLASPDAFASNPALVWEFYNYRRHIAFNASPNKAHISLADYEKKCKKENRNLSIVTQNVDGLHLRAGSEKVVELHGALRKVSCTNGTCENVEENYDDPIVPAFANRGDASLDQADLPVIDRKDLPKCKKCGSLARPYIVWFGEMLDPDVLEEAQLLVGGCDLCLVIGTSSVVYPAAMFAPSVAQRGVPVAEFNLEEHPADSDFAFHFPGLCATTLPKALGLQ</sequence>
<dbReference type="InParanoid" id="A0A1W4X6U7"/>
<feature type="binding site" evidence="3">
    <location>
        <position position="291"/>
    </location>
    <ligand>
        <name>NAD(+)</name>
        <dbReference type="ChEBI" id="CHEBI:57540"/>
    </ligand>
</feature>
<accession>A0A1W4X6U7</accession>
<keyword evidence="3 4" id="KW-0862">Zinc</keyword>
<dbReference type="GO" id="GO:0036055">
    <property type="term" value="F:protein-succinyllysine desuccinylase activity"/>
    <property type="evidence" value="ECO:0007669"/>
    <property type="project" value="UniProtKB-UniRule"/>
</dbReference>
<dbReference type="EC" id="2.3.1.-" evidence="3"/>
<dbReference type="HAMAP" id="MF_01121">
    <property type="entry name" value="Sirtuin_ClassIII"/>
    <property type="match status" value="1"/>
</dbReference>
<name>A0A1W4X6U7_AGRPL</name>
<feature type="binding site" evidence="3">
    <location>
        <begin position="273"/>
        <end position="275"/>
    </location>
    <ligand>
        <name>NAD(+)</name>
        <dbReference type="ChEBI" id="CHEBI:57540"/>
    </ligand>
</feature>
<dbReference type="Gene3D" id="3.40.50.1220">
    <property type="entry name" value="TPP-binding domain"/>
    <property type="match status" value="1"/>
</dbReference>
<organism evidence="6 7">
    <name type="scientific">Agrilus planipennis</name>
    <name type="common">Emerald ash borer</name>
    <name type="synonym">Agrilus marcopoli</name>
    <dbReference type="NCBI Taxonomy" id="224129"/>
    <lineage>
        <taxon>Eukaryota</taxon>
        <taxon>Metazoa</taxon>
        <taxon>Ecdysozoa</taxon>
        <taxon>Arthropoda</taxon>
        <taxon>Hexapoda</taxon>
        <taxon>Insecta</taxon>
        <taxon>Pterygota</taxon>
        <taxon>Neoptera</taxon>
        <taxon>Endopterygota</taxon>
        <taxon>Coleoptera</taxon>
        <taxon>Polyphaga</taxon>
        <taxon>Elateriformia</taxon>
        <taxon>Buprestoidea</taxon>
        <taxon>Buprestidae</taxon>
        <taxon>Agrilinae</taxon>
        <taxon>Agrilus</taxon>
    </lineage>
</organism>
<evidence type="ECO:0000256" key="4">
    <source>
        <dbReference type="PROSITE-ProRule" id="PRU00236"/>
    </source>
</evidence>
<feature type="binding site" evidence="3">
    <location>
        <begin position="137"/>
        <end position="140"/>
    </location>
    <ligand>
        <name>NAD(+)</name>
        <dbReference type="ChEBI" id="CHEBI:57540"/>
    </ligand>
</feature>
<feature type="domain" description="Deacetylase sirtuin-type" evidence="5">
    <location>
        <begin position="30"/>
        <end position="302"/>
    </location>
</feature>
<evidence type="ECO:0000313" key="6">
    <source>
        <dbReference type="Proteomes" id="UP000192223"/>
    </source>
</evidence>
<comment type="catalytic activity">
    <reaction evidence="3">
        <text>N(6)-succinyl-L-lysyl-[protein] + NAD(+) + H2O = 2''-O-succinyl-ADP-D-ribose + nicotinamide + L-lysyl-[protein]</text>
        <dbReference type="Rhea" id="RHEA:47668"/>
        <dbReference type="Rhea" id="RHEA-COMP:9752"/>
        <dbReference type="Rhea" id="RHEA-COMP:11877"/>
        <dbReference type="ChEBI" id="CHEBI:15377"/>
        <dbReference type="ChEBI" id="CHEBI:17154"/>
        <dbReference type="ChEBI" id="CHEBI:29969"/>
        <dbReference type="ChEBI" id="CHEBI:57540"/>
        <dbReference type="ChEBI" id="CHEBI:87830"/>
        <dbReference type="ChEBI" id="CHEBI:87832"/>
    </reaction>
</comment>
<dbReference type="PANTHER" id="PTHR11085:SF10">
    <property type="entry name" value="NAD-DEPENDENT PROTEIN DEACYLASE SIRTUIN-5, MITOCHONDRIAL-RELATED"/>
    <property type="match status" value="1"/>
</dbReference>
<dbReference type="PANTHER" id="PTHR11085">
    <property type="entry name" value="NAD-DEPENDENT PROTEIN DEACYLASE SIRTUIN-5, MITOCHONDRIAL-RELATED"/>
    <property type="match status" value="1"/>
</dbReference>
<feature type="binding site" evidence="4">
    <location>
        <position position="207"/>
    </location>
    <ligand>
        <name>Zn(2+)</name>
        <dbReference type="ChEBI" id="CHEBI:29105"/>
    </ligand>
</feature>
<dbReference type="GO" id="GO:0070403">
    <property type="term" value="F:NAD+ binding"/>
    <property type="evidence" value="ECO:0007669"/>
    <property type="project" value="UniProtKB-UniRule"/>
</dbReference>
<dbReference type="PROSITE" id="PS50305">
    <property type="entry name" value="SIRTUIN"/>
    <property type="match status" value="1"/>
</dbReference>
<evidence type="ECO:0000259" key="5">
    <source>
        <dbReference type="PROSITE" id="PS50305"/>
    </source>
</evidence>
<dbReference type="STRING" id="224129.A0A1W4X6U7"/>
<comment type="similarity">
    <text evidence="3">Belongs to the sirtuin family. Class III subfamily.</text>
</comment>
<comment type="catalytic activity">
    <reaction evidence="3">
        <text>N(6)-glutaryl-L-lysyl-[protein] + NAD(+) + H2O = 2''-O-glutaryl-ADP-D-ribose + nicotinamide + L-lysyl-[protein]</text>
        <dbReference type="Rhea" id="RHEA:47664"/>
        <dbReference type="Rhea" id="RHEA-COMP:9752"/>
        <dbReference type="Rhea" id="RHEA-COMP:11875"/>
        <dbReference type="ChEBI" id="CHEBI:15377"/>
        <dbReference type="ChEBI" id="CHEBI:17154"/>
        <dbReference type="ChEBI" id="CHEBI:29969"/>
        <dbReference type="ChEBI" id="CHEBI:57540"/>
        <dbReference type="ChEBI" id="CHEBI:87828"/>
        <dbReference type="ChEBI" id="CHEBI:87829"/>
    </reaction>
</comment>
<dbReference type="Gene3D" id="3.30.1600.10">
    <property type="entry name" value="SIR2/SIRT2 'Small Domain"/>
    <property type="match status" value="1"/>
</dbReference>
<dbReference type="InterPro" id="IPR029035">
    <property type="entry name" value="DHS-like_NAD/FAD-binding_dom"/>
</dbReference>
<dbReference type="GO" id="GO:0005739">
    <property type="term" value="C:mitochondrion"/>
    <property type="evidence" value="ECO:0007669"/>
    <property type="project" value="UniProtKB-SubCell"/>
</dbReference>
<dbReference type="RefSeq" id="XP_018328060.1">
    <property type="nucleotide sequence ID" value="XM_018472558.2"/>
</dbReference>
<comment type="function">
    <text evidence="3">NAD-dependent lysine demalonylase, desuccinylase and deglutarylase that specifically removes malonyl, succinyl and glutaryl groups on target proteins. Has weak NAD-dependent protein deacetylase activity; however this activity may not be physiologically relevant in vivo.</text>
</comment>
<dbReference type="GO" id="GO:0005634">
    <property type="term" value="C:nucleus"/>
    <property type="evidence" value="ECO:0007669"/>
    <property type="project" value="TreeGrafter"/>
</dbReference>
<evidence type="ECO:0000256" key="3">
    <source>
        <dbReference type="HAMAP-Rule" id="MF_03160"/>
    </source>
</evidence>
<feature type="binding site" evidence="3 4">
    <location>
        <position position="163"/>
    </location>
    <ligand>
        <name>Zn(2+)</name>
        <dbReference type="ChEBI" id="CHEBI:29105"/>
    </ligand>
</feature>
<evidence type="ECO:0000256" key="1">
    <source>
        <dbReference type="ARBA" id="ARBA00022679"/>
    </source>
</evidence>
<dbReference type="AlphaFoldDB" id="A0A1W4X6U7"/>
<feature type="binding site" evidence="3">
    <location>
        <begin position="247"/>
        <end position="249"/>
    </location>
    <ligand>
        <name>NAD(+)</name>
        <dbReference type="ChEBI" id="CHEBI:57540"/>
    </ligand>
</feature>
<dbReference type="GO" id="GO:0036054">
    <property type="term" value="F:protein-malonyllysine demalonylase activity"/>
    <property type="evidence" value="ECO:0007669"/>
    <property type="project" value="UniProtKB-UniRule"/>
</dbReference>
<feature type="binding site" evidence="4">
    <location>
        <position position="168"/>
    </location>
    <ligand>
        <name>Zn(2+)</name>
        <dbReference type="ChEBI" id="CHEBI:29105"/>
    </ligand>
</feature>
<comment type="subcellular location">
    <subcellularLocation>
        <location evidence="3">Mitochondrion</location>
    </subcellularLocation>
</comment>
<dbReference type="InterPro" id="IPR003000">
    <property type="entry name" value="Sirtuin"/>
</dbReference>
<dbReference type="InterPro" id="IPR026591">
    <property type="entry name" value="Sirtuin_cat_small_dom_sf"/>
</dbReference>
<keyword evidence="2 3" id="KW-0520">NAD</keyword>
<dbReference type="GO" id="GO:0017136">
    <property type="term" value="F:histone deacetylase activity, NAD-dependent"/>
    <property type="evidence" value="ECO:0007669"/>
    <property type="project" value="TreeGrafter"/>
</dbReference>